<keyword evidence="5 7" id="KW-0659">Purine metabolism</keyword>
<dbReference type="InterPro" id="IPR023418">
    <property type="entry name" value="Thyroxine_BS"/>
</dbReference>
<keyword evidence="10" id="KW-1185">Reference proteome</keyword>
<dbReference type="CDD" id="cd05822">
    <property type="entry name" value="TLP_HIUase"/>
    <property type="match status" value="1"/>
</dbReference>
<gene>
    <name evidence="9" type="ORF">IAR55_007082</name>
</gene>
<dbReference type="SUPFAM" id="SSF49472">
    <property type="entry name" value="Transthyretin (synonym: prealbumin)"/>
    <property type="match status" value="1"/>
</dbReference>
<dbReference type="RefSeq" id="XP_066799373.1">
    <property type="nucleotide sequence ID" value="XM_066950158.1"/>
</dbReference>
<comment type="similarity">
    <text evidence="3 7">Belongs to the transthyretin family. 5-hydroxyisourate hydrolase subfamily.</text>
</comment>
<protein>
    <recommendedName>
        <fullName evidence="7">5-hydroxyisourate hydrolase</fullName>
        <shortName evidence="7">HIU hydrolase</shortName>
        <shortName evidence="7">HIUHase</shortName>
        <ecNumber evidence="7">3.5.2.17</ecNumber>
    </recommendedName>
</protein>
<dbReference type="Proteomes" id="UP001388673">
    <property type="component" value="Unassembled WGS sequence"/>
</dbReference>
<comment type="subunit">
    <text evidence="4 7">Homotetramer.</text>
</comment>
<evidence type="ECO:0000256" key="4">
    <source>
        <dbReference type="ARBA" id="ARBA00011881"/>
    </source>
</evidence>
<dbReference type="GO" id="GO:0006144">
    <property type="term" value="P:purine nucleobase metabolic process"/>
    <property type="evidence" value="ECO:0007669"/>
    <property type="project" value="UniProtKB-KW"/>
</dbReference>
<dbReference type="PROSITE" id="PS00769">
    <property type="entry name" value="TRANSTHYRETIN_2"/>
    <property type="match status" value="1"/>
</dbReference>
<dbReference type="FunFam" id="2.60.40.180:FF:000005">
    <property type="entry name" value="5-hydroxyisourate hydrolase"/>
    <property type="match status" value="1"/>
</dbReference>
<dbReference type="InterPro" id="IPR023416">
    <property type="entry name" value="Transthyretin/HIU_hydrolase_d"/>
</dbReference>
<dbReference type="NCBIfam" id="TIGR02962">
    <property type="entry name" value="hdxy_isourate"/>
    <property type="match status" value="1"/>
</dbReference>
<dbReference type="PANTHER" id="PTHR10395">
    <property type="entry name" value="URICASE AND TRANSTHYRETIN-RELATED"/>
    <property type="match status" value="1"/>
</dbReference>
<sequence>MSRSPITCHVLDAAQGKPAAGVKVSLDILSLTSQASGQVASSEVPKTLASGVTNADGRCSDLLGAETQLQPGVYKMTFFSGEYFESIGTDTFYPLVEITFTYADPKQHYHIPLLISPFSYTTYRGS</sequence>
<organism evidence="9 10">
    <name type="scientific">Kwoniella newhampshirensis</name>
    <dbReference type="NCBI Taxonomy" id="1651941"/>
    <lineage>
        <taxon>Eukaryota</taxon>
        <taxon>Fungi</taxon>
        <taxon>Dikarya</taxon>
        <taxon>Basidiomycota</taxon>
        <taxon>Agaricomycotina</taxon>
        <taxon>Tremellomycetes</taxon>
        <taxon>Tremellales</taxon>
        <taxon>Cryptococcaceae</taxon>
        <taxon>Kwoniella</taxon>
    </lineage>
</organism>
<reference evidence="9 10" key="1">
    <citation type="journal article" date="2024" name="bioRxiv">
        <title>Comparative genomics of Cryptococcus and Kwoniella reveals pathogenesis evolution and contrasting karyotype dynamics via intercentromeric recombination or chromosome fusion.</title>
        <authorList>
            <person name="Coelho M.A."/>
            <person name="David-Palma M."/>
            <person name="Shea T."/>
            <person name="Bowers K."/>
            <person name="McGinley-Smith S."/>
            <person name="Mohammad A.W."/>
            <person name="Gnirke A."/>
            <person name="Yurkov A.M."/>
            <person name="Nowrousian M."/>
            <person name="Sun S."/>
            <person name="Cuomo C.A."/>
            <person name="Heitman J."/>
        </authorList>
    </citation>
    <scope>NUCLEOTIDE SEQUENCE [LARGE SCALE GENOMIC DNA]</scope>
    <source>
        <strain evidence="9 10">CBS 13917</strain>
    </source>
</reference>
<dbReference type="KEGG" id="kne:92184340"/>
<dbReference type="EMBL" id="JBCAWK010000015">
    <property type="protein sequence ID" value="KAK8843425.1"/>
    <property type="molecule type" value="Genomic_DNA"/>
</dbReference>
<dbReference type="Pfam" id="PF00576">
    <property type="entry name" value="Transthyretin"/>
    <property type="match status" value="1"/>
</dbReference>
<dbReference type="EC" id="3.5.2.17" evidence="7"/>
<keyword evidence="6 7" id="KW-0378">Hydrolase</keyword>
<evidence type="ECO:0000256" key="1">
    <source>
        <dbReference type="ARBA" id="ARBA00001043"/>
    </source>
</evidence>
<accession>A0AAW0YTD7</accession>
<evidence type="ECO:0000313" key="9">
    <source>
        <dbReference type="EMBL" id="KAK8843425.1"/>
    </source>
</evidence>
<evidence type="ECO:0000256" key="6">
    <source>
        <dbReference type="ARBA" id="ARBA00022801"/>
    </source>
</evidence>
<evidence type="ECO:0000256" key="7">
    <source>
        <dbReference type="RuleBase" id="RU361270"/>
    </source>
</evidence>
<evidence type="ECO:0000256" key="2">
    <source>
        <dbReference type="ARBA" id="ARBA00002704"/>
    </source>
</evidence>
<dbReference type="InterPro" id="IPR014306">
    <property type="entry name" value="Hydroxyisourate_hydrolase"/>
</dbReference>
<dbReference type="Gene3D" id="2.60.40.180">
    <property type="entry name" value="Transthyretin/hydroxyisourate hydrolase domain"/>
    <property type="match status" value="1"/>
</dbReference>
<dbReference type="SMART" id="SM00095">
    <property type="entry name" value="TR_THY"/>
    <property type="match status" value="1"/>
</dbReference>
<comment type="catalytic activity">
    <reaction evidence="1 7">
        <text>5-hydroxyisourate + H2O = 5-hydroxy-2-oxo-4-ureido-2,5-dihydro-1H-imidazole-5-carboxylate + H(+)</text>
        <dbReference type="Rhea" id="RHEA:23736"/>
        <dbReference type="ChEBI" id="CHEBI:15377"/>
        <dbReference type="ChEBI" id="CHEBI:15378"/>
        <dbReference type="ChEBI" id="CHEBI:18072"/>
        <dbReference type="ChEBI" id="CHEBI:58639"/>
        <dbReference type="EC" id="3.5.2.17"/>
    </reaction>
</comment>
<dbReference type="PANTHER" id="PTHR10395:SF7">
    <property type="entry name" value="5-HYDROXYISOURATE HYDROLASE"/>
    <property type="match status" value="1"/>
</dbReference>
<dbReference type="AlphaFoldDB" id="A0AAW0YTD7"/>
<comment type="function">
    <text evidence="2">Catalyzes the hydrolysis of 5-hydroxyisourate (HIU) to 2-oxo-4-hydroxy-4-carboxy-5-ureidoimidazoline (OHCU).</text>
</comment>
<dbReference type="InterPro" id="IPR023419">
    <property type="entry name" value="Transthyretin_CS"/>
</dbReference>
<dbReference type="InterPro" id="IPR036817">
    <property type="entry name" value="Transthyretin/HIU_hydrolase_sf"/>
</dbReference>
<feature type="domain" description="Transthyretin/hydroxyisourate hydrolase" evidence="8">
    <location>
        <begin position="1"/>
        <end position="125"/>
    </location>
</feature>
<evidence type="ECO:0000259" key="8">
    <source>
        <dbReference type="SMART" id="SM00095"/>
    </source>
</evidence>
<name>A0AAW0YTD7_9TREE</name>
<dbReference type="GeneID" id="92184340"/>
<proteinExistence type="inferred from homology"/>
<evidence type="ECO:0000313" key="10">
    <source>
        <dbReference type="Proteomes" id="UP001388673"/>
    </source>
</evidence>
<dbReference type="PROSITE" id="PS00768">
    <property type="entry name" value="TRANSTHYRETIN_1"/>
    <property type="match status" value="1"/>
</dbReference>
<comment type="caution">
    <text evidence="9">The sequence shown here is derived from an EMBL/GenBank/DDBJ whole genome shotgun (WGS) entry which is preliminary data.</text>
</comment>
<evidence type="ECO:0000256" key="3">
    <source>
        <dbReference type="ARBA" id="ARBA00009850"/>
    </source>
</evidence>
<dbReference type="GO" id="GO:0033971">
    <property type="term" value="F:hydroxyisourate hydrolase activity"/>
    <property type="evidence" value="ECO:0007669"/>
    <property type="project" value="UniProtKB-EC"/>
</dbReference>
<evidence type="ECO:0000256" key="5">
    <source>
        <dbReference type="ARBA" id="ARBA00022631"/>
    </source>
</evidence>